<dbReference type="Proteomes" id="UP001197247">
    <property type="component" value="Unassembled WGS sequence"/>
</dbReference>
<dbReference type="EMBL" id="JAHBAY010000014">
    <property type="protein sequence ID" value="MBT0772993.1"/>
    <property type="molecule type" value="Genomic_DNA"/>
</dbReference>
<dbReference type="InterPro" id="IPR007197">
    <property type="entry name" value="rSAM"/>
</dbReference>
<dbReference type="CDD" id="cd01335">
    <property type="entry name" value="Radical_SAM"/>
    <property type="match status" value="1"/>
</dbReference>
<keyword evidence="6" id="KW-0408">Iron</keyword>
<keyword evidence="11" id="KW-1185">Reference proteome</keyword>
<evidence type="ECO:0000259" key="9">
    <source>
        <dbReference type="PROSITE" id="PS51918"/>
    </source>
</evidence>
<reference evidence="10 11" key="1">
    <citation type="submission" date="2021-05" db="EMBL/GenBank/DDBJ databases">
        <title>Kineosporia and Streptomyces sp. nov. two new marine actinobacteria isolated from Coral.</title>
        <authorList>
            <person name="Buangrab K."/>
            <person name="Sutthacheep M."/>
            <person name="Yeemin T."/>
            <person name="Harunari E."/>
            <person name="Igarashi Y."/>
            <person name="Kanchanasin P."/>
            <person name="Tanasupawat S."/>
            <person name="Phongsopitanun W."/>
        </authorList>
    </citation>
    <scope>NUCLEOTIDE SEQUENCE [LARGE SCALE GENOMIC DNA]</scope>
    <source>
        <strain evidence="10 11">J2-2</strain>
    </source>
</reference>
<dbReference type="InterPro" id="IPR051198">
    <property type="entry name" value="BchE-like"/>
</dbReference>
<dbReference type="InterPro" id="IPR058240">
    <property type="entry name" value="rSAM_sf"/>
</dbReference>
<dbReference type="Gene3D" id="3.80.30.20">
    <property type="entry name" value="tm_1862 like domain"/>
    <property type="match status" value="1"/>
</dbReference>
<dbReference type="PANTHER" id="PTHR43409">
    <property type="entry name" value="ANAEROBIC MAGNESIUM-PROTOPORPHYRIN IX MONOMETHYL ESTER CYCLASE-RELATED"/>
    <property type="match status" value="1"/>
</dbReference>
<organism evidence="10 11">
    <name type="scientific">Kineosporia corallincola</name>
    <dbReference type="NCBI Taxonomy" id="2835133"/>
    <lineage>
        <taxon>Bacteria</taxon>
        <taxon>Bacillati</taxon>
        <taxon>Actinomycetota</taxon>
        <taxon>Actinomycetes</taxon>
        <taxon>Kineosporiales</taxon>
        <taxon>Kineosporiaceae</taxon>
        <taxon>Kineosporia</taxon>
    </lineage>
</organism>
<dbReference type="Pfam" id="PF02310">
    <property type="entry name" value="B12-binding"/>
    <property type="match status" value="1"/>
</dbReference>
<dbReference type="SFLD" id="SFLDS00029">
    <property type="entry name" value="Radical_SAM"/>
    <property type="match status" value="1"/>
</dbReference>
<dbReference type="Pfam" id="PF04055">
    <property type="entry name" value="Radical_SAM"/>
    <property type="match status" value="1"/>
</dbReference>
<dbReference type="CDD" id="cd02068">
    <property type="entry name" value="radical_SAM_B12_BD"/>
    <property type="match status" value="1"/>
</dbReference>
<keyword evidence="3" id="KW-0808">Transferase</keyword>
<sequence length="515" mass="56477">MRIALVSPPYDTQLFRIGENLGLRYCAAALGAAGYPVDVLEAALLGIDEAELVRQLTAGGYDMIGFSIMFDEASGSVAQTAGALREAGVKALICVGGHVPSFDYETLLGILPGVDCVVRFEGEATVVALARALEQRDDWRSVPGIAFLDGGLSRVTPVRPLIADLDTVPFPVRDETSRYLGDDHYFLVTTRGCPFVCTFCSVPAFYKEPAGPAWRKRSVGNVVDEMQWLVDVHGARAFSFLDDEFLVGRSGKQRARDLAQEIVARGLSVSWAFECRSDDVDPDLFRSLRDGGLRHVFLGIESGNQRVLDAFDKRTTVEQNAQAIRVVRELGLSLGVGFIMFEPSTTVHELRVNADFLAANRIFSYKALTNKVRVYRGTRLERDLTHDGLLRREGLRLDFSFPDPRVSAAYDLMRELLLPLHEVDQLAKRAAFQIDNLPAAQQGPAMAVLELAESGITSAFATLTGSILDRCDLMGRPEEPPGDDFRASVAAIVEDRRVGLTRTLSDLISSVRSTT</sequence>
<dbReference type="SFLD" id="SFLDG01082">
    <property type="entry name" value="B12-binding_domain_containing"/>
    <property type="match status" value="1"/>
</dbReference>
<dbReference type="Gene3D" id="3.40.50.280">
    <property type="entry name" value="Cobalamin-binding domain"/>
    <property type="match status" value="1"/>
</dbReference>
<feature type="domain" description="B12-binding" evidence="8">
    <location>
        <begin position="1"/>
        <end position="140"/>
    </location>
</feature>
<dbReference type="SUPFAM" id="SSF102114">
    <property type="entry name" value="Radical SAM enzymes"/>
    <property type="match status" value="1"/>
</dbReference>
<dbReference type="PROSITE" id="PS51918">
    <property type="entry name" value="RADICAL_SAM"/>
    <property type="match status" value="1"/>
</dbReference>
<protein>
    <submittedName>
        <fullName evidence="10">Cobalamin-dependent protein</fullName>
    </submittedName>
</protein>
<accession>A0ABS5TR32</accession>
<dbReference type="InterPro" id="IPR034466">
    <property type="entry name" value="Methyltransferase_Class_B"/>
</dbReference>
<keyword evidence="4" id="KW-0949">S-adenosyl-L-methionine</keyword>
<keyword evidence="2" id="KW-0489">Methyltransferase</keyword>
<evidence type="ECO:0000256" key="2">
    <source>
        <dbReference type="ARBA" id="ARBA00022603"/>
    </source>
</evidence>
<dbReference type="SUPFAM" id="SSF52242">
    <property type="entry name" value="Cobalamin (vitamin B12)-binding domain"/>
    <property type="match status" value="1"/>
</dbReference>
<name>A0ABS5TR32_9ACTN</name>
<comment type="caution">
    <text evidence="10">The sequence shown here is derived from an EMBL/GenBank/DDBJ whole genome shotgun (WGS) entry which is preliminary data.</text>
</comment>
<feature type="domain" description="Radical SAM core" evidence="9">
    <location>
        <begin position="179"/>
        <end position="402"/>
    </location>
</feature>
<dbReference type="SFLD" id="SFLDG01123">
    <property type="entry name" value="methyltransferase_(Class_B)"/>
    <property type="match status" value="1"/>
</dbReference>
<evidence type="ECO:0000256" key="7">
    <source>
        <dbReference type="ARBA" id="ARBA00023014"/>
    </source>
</evidence>
<dbReference type="InterPro" id="IPR036724">
    <property type="entry name" value="Cobalamin-bd_sf"/>
</dbReference>
<evidence type="ECO:0000256" key="5">
    <source>
        <dbReference type="ARBA" id="ARBA00022723"/>
    </source>
</evidence>
<keyword evidence="7" id="KW-0411">Iron-sulfur</keyword>
<dbReference type="PANTHER" id="PTHR43409:SF7">
    <property type="entry name" value="BLL1977 PROTEIN"/>
    <property type="match status" value="1"/>
</dbReference>
<dbReference type="InterPro" id="IPR006158">
    <property type="entry name" value="Cobalamin-bd"/>
</dbReference>
<dbReference type="SMART" id="SM00729">
    <property type="entry name" value="Elp3"/>
    <property type="match status" value="1"/>
</dbReference>
<evidence type="ECO:0000259" key="8">
    <source>
        <dbReference type="PROSITE" id="PS51332"/>
    </source>
</evidence>
<dbReference type="RefSeq" id="WP_214159529.1">
    <property type="nucleotide sequence ID" value="NZ_JAHBAY010000014.1"/>
</dbReference>
<dbReference type="InterPro" id="IPR023404">
    <property type="entry name" value="rSAM_horseshoe"/>
</dbReference>
<evidence type="ECO:0000256" key="1">
    <source>
        <dbReference type="ARBA" id="ARBA00001966"/>
    </source>
</evidence>
<evidence type="ECO:0000313" key="10">
    <source>
        <dbReference type="EMBL" id="MBT0772993.1"/>
    </source>
</evidence>
<evidence type="ECO:0000313" key="11">
    <source>
        <dbReference type="Proteomes" id="UP001197247"/>
    </source>
</evidence>
<evidence type="ECO:0000256" key="4">
    <source>
        <dbReference type="ARBA" id="ARBA00022691"/>
    </source>
</evidence>
<dbReference type="InterPro" id="IPR006638">
    <property type="entry name" value="Elp3/MiaA/NifB-like_rSAM"/>
</dbReference>
<evidence type="ECO:0000256" key="3">
    <source>
        <dbReference type="ARBA" id="ARBA00022679"/>
    </source>
</evidence>
<gene>
    <name evidence="10" type="ORF">KIH74_28880</name>
</gene>
<evidence type="ECO:0000256" key="6">
    <source>
        <dbReference type="ARBA" id="ARBA00023004"/>
    </source>
</evidence>
<proteinExistence type="predicted"/>
<dbReference type="PROSITE" id="PS51332">
    <property type="entry name" value="B12_BINDING"/>
    <property type="match status" value="1"/>
</dbReference>
<keyword evidence="5" id="KW-0479">Metal-binding</keyword>
<comment type="cofactor">
    <cofactor evidence="1">
        <name>[4Fe-4S] cluster</name>
        <dbReference type="ChEBI" id="CHEBI:49883"/>
    </cofactor>
</comment>